<keyword evidence="1" id="KW-0880">Kelch repeat</keyword>
<evidence type="ECO:0000256" key="3">
    <source>
        <dbReference type="SAM" id="MobiDB-lite"/>
    </source>
</evidence>
<dbReference type="InterPro" id="IPR006652">
    <property type="entry name" value="Kelch_1"/>
</dbReference>
<organism evidence="5 6">
    <name type="scientific">Aspergillus aculeatus (strain ATCC 16872 / CBS 172.66 / WB 5094)</name>
    <dbReference type="NCBI Taxonomy" id="690307"/>
    <lineage>
        <taxon>Eukaryota</taxon>
        <taxon>Fungi</taxon>
        <taxon>Dikarya</taxon>
        <taxon>Ascomycota</taxon>
        <taxon>Pezizomycotina</taxon>
        <taxon>Eurotiomycetes</taxon>
        <taxon>Eurotiomycetidae</taxon>
        <taxon>Eurotiales</taxon>
        <taxon>Aspergillaceae</taxon>
        <taxon>Aspergillus</taxon>
        <taxon>Aspergillus subgen. Circumdati</taxon>
    </lineage>
</organism>
<dbReference type="GeneID" id="30969154"/>
<dbReference type="Pfam" id="PF00651">
    <property type="entry name" value="BTB"/>
    <property type="match status" value="1"/>
</dbReference>
<dbReference type="SMART" id="SM00225">
    <property type="entry name" value="BTB"/>
    <property type="match status" value="1"/>
</dbReference>
<feature type="compositionally biased region" description="Low complexity" evidence="3">
    <location>
        <begin position="38"/>
        <end position="49"/>
    </location>
</feature>
<dbReference type="InterPro" id="IPR015915">
    <property type="entry name" value="Kelch-typ_b-propeller"/>
</dbReference>
<dbReference type="CDD" id="cd14733">
    <property type="entry name" value="BACK"/>
    <property type="match status" value="1"/>
</dbReference>
<dbReference type="InterPro" id="IPR011333">
    <property type="entry name" value="SKP1/BTB/POZ_sf"/>
</dbReference>
<dbReference type="SUPFAM" id="SSF54695">
    <property type="entry name" value="POZ domain"/>
    <property type="match status" value="1"/>
</dbReference>
<dbReference type="Gene3D" id="3.30.710.10">
    <property type="entry name" value="Potassium Channel Kv1.1, Chain A"/>
    <property type="match status" value="1"/>
</dbReference>
<evidence type="ECO:0000256" key="2">
    <source>
        <dbReference type="ARBA" id="ARBA00022737"/>
    </source>
</evidence>
<proteinExistence type="predicted"/>
<name>A0A1L9X7K8_ASPA1</name>
<gene>
    <name evidence="5" type="ORF">ASPACDRAFT_108966</name>
</gene>
<feature type="compositionally biased region" description="Acidic residues" evidence="3">
    <location>
        <begin position="519"/>
        <end position="528"/>
    </location>
</feature>
<feature type="compositionally biased region" description="Polar residues" evidence="3">
    <location>
        <begin position="307"/>
        <end position="324"/>
    </location>
</feature>
<reference evidence="6" key="1">
    <citation type="journal article" date="2017" name="Genome Biol.">
        <title>Comparative genomics reveals high biological diversity and specific adaptations in the industrially and medically important fungal genus Aspergillus.</title>
        <authorList>
            <person name="de Vries R.P."/>
            <person name="Riley R."/>
            <person name="Wiebenga A."/>
            <person name="Aguilar-Osorio G."/>
            <person name="Amillis S."/>
            <person name="Uchima C.A."/>
            <person name="Anderluh G."/>
            <person name="Asadollahi M."/>
            <person name="Askin M."/>
            <person name="Barry K."/>
            <person name="Battaglia E."/>
            <person name="Bayram O."/>
            <person name="Benocci T."/>
            <person name="Braus-Stromeyer S.A."/>
            <person name="Caldana C."/>
            <person name="Canovas D."/>
            <person name="Cerqueira G.C."/>
            <person name="Chen F."/>
            <person name="Chen W."/>
            <person name="Choi C."/>
            <person name="Clum A."/>
            <person name="Dos Santos R.A."/>
            <person name="Damasio A.R."/>
            <person name="Diallinas G."/>
            <person name="Emri T."/>
            <person name="Fekete E."/>
            <person name="Flipphi M."/>
            <person name="Freyberg S."/>
            <person name="Gallo A."/>
            <person name="Gournas C."/>
            <person name="Habgood R."/>
            <person name="Hainaut M."/>
            <person name="Harispe M.L."/>
            <person name="Henrissat B."/>
            <person name="Hilden K.S."/>
            <person name="Hope R."/>
            <person name="Hossain A."/>
            <person name="Karabika E."/>
            <person name="Karaffa L."/>
            <person name="Karanyi Z."/>
            <person name="Krasevec N."/>
            <person name="Kuo A."/>
            <person name="Kusch H."/>
            <person name="LaButti K."/>
            <person name="Lagendijk E.L."/>
            <person name="Lapidus A."/>
            <person name="Levasseur A."/>
            <person name="Lindquist E."/>
            <person name="Lipzen A."/>
            <person name="Logrieco A.F."/>
            <person name="MacCabe A."/>
            <person name="Maekelae M.R."/>
            <person name="Malavazi I."/>
            <person name="Melin P."/>
            <person name="Meyer V."/>
            <person name="Mielnichuk N."/>
            <person name="Miskei M."/>
            <person name="Molnar A.P."/>
            <person name="Mule G."/>
            <person name="Ngan C.Y."/>
            <person name="Orejas M."/>
            <person name="Orosz E."/>
            <person name="Ouedraogo J.P."/>
            <person name="Overkamp K.M."/>
            <person name="Park H.-S."/>
            <person name="Perrone G."/>
            <person name="Piumi F."/>
            <person name="Punt P.J."/>
            <person name="Ram A.F."/>
            <person name="Ramon A."/>
            <person name="Rauscher S."/>
            <person name="Record E."/>
            <person name="Riano-Pachon D.M."/>
            <person name="Robert V."/>
            <person name="Roehrig J."/>
            <person name="Ruller R."/>
            <person name="Salamov A."/>
            <person name="Salih N.S."/>
            <person name="Samson R.A."/>
            <person name="Sandor E."/>
            <person name="Sanguinetti M."/>
            <person name="Schuetze T."/>
            <person name="Sepcic K."/>
            <person name="Shelest E."/>
            <person name="Sherlock G."/>
            <person name="Sophianopoulou V."/>
            <person name="Squina F.M."/>
            <person name="Sun H."/>
            <person name="Susca A."/>
            <person name="Todd R.B."/>
            <person name="Tsang A."/>
            <person name="Unkles S.E."/>
            <person name="van de Wiele N."/>
            <person name="van Rossen-Uffink D."/>
            <person name="Oliveira J.V."/>
            <person name="Vesth T.C."/>
            <person name="Visser J."/>
            <person name="Yu J.-H."/>
            <person name="Zhou M."/>
            <person name="Andersen M.R."/>
            <person name="Archer D.B."/>
            <person name="Baker S.E."/>
            <person name="Benoit I."/>
            <person name="Brakhage A.A."/>
            <person name="Braus G.H."/>
            <person name="Fischer R."/>
            <person name="Frisvad J.C."/>
            <person name="Goldman G.H."/>
            <person name="Houbraken J."/>
            <person name="Oakley B."/>
            <person name="Pocsi I."/>
            <person name="Scazzocchio C."/>
            <person name="Seiboth B."/>
            <person name="vanKuyk P.A."/>
            <person name="Wortman J."/>
            <person name="Dyer P.S."/>
            <person name="Grigoriev I.V."/>
        </authorList>
    </citation>
    <scope>NUCLEOTIDE SEQUENCE [LARGE SCALE GENOMIC DNA]</scope>
    <source>
        <strain evidence="6">ATCC 16872 / CBS 172.66 / WB 5094</strain>
    </source>
</reference>
<dbReference type="SMART" id="SM00612">
    <property type="entry name" value="Kelch"/>
    <property type="match status" value="2"/>
</dbReference>
<feature type="region of interest" description="Disordered" evidence="3">
    <location>
        <begin position="516"/>
        <end position="540"/>
    </location>
</feature>
<dbReference type="SUPFAM" id="SSF117281">
    <property type="entry name" value="Kelch motif"/>
    <property type="match status" value="1"/>
</dbReference>
<evidence type="ECO:0000256" key="1">
    <source>
        <dbReference type="ARBA" id="ARBA00022441"/>
    </source>
</evidence>
<dbReference type="PANTHER" id="PTHR46093">
    <property type="entry name" value="ACYL-COA-BINDING DOMAIN-CONTAINING PROTEIN 5"/>
    <property type="match status" value="1"/>
</dbReference>
<evidence type="ECO:0000259" key="4">
    <source>
        <dbReference type="PROSITE" id="PS50097"/>
    </source>
</evidence>
<feature type="region of interest" description="Disordered" evidence="3">
    <location>
        <begin position="1"/>
        <end position="68"/>
    </location>
</feature>
<feature type="region of interest" description="Disordered" evidence="3">
    <location>
        <begin position="307"/>
        <end position="340"/>
    </location>
</feature>
<keyword evidence="2" id="KW-0677">Repeat</keyword>
<dbReference type="Gene3D" id="2.120.10.80">
    <property type="entry name" value="Kelch-type beta propeller"/>
    <property type="match status" value="1"/>
</dbReference>
<feature type="domain" description="BTB" evidence="4">
    <location>
        <begin position="533"/>
        <end position="602"/>
    </location>
</feature>
<dbReference type="RefSeq" id="XP_020060770.1">
    <property type="nucleotide sequence ID" value="XM_020195340.1"/>
</dbReference>
<accession>A0A1L9X7K8</accession>
<evidence type="ECO:0000313" key="5">
    <source>
        <dbReference type="EMBL" id="OJK04431.1"/>
    </source>
</evidence>
<feature type="compositionally biased region" description="Low complexity" evidence="3">
    <location>
        <begin position="1"/>
        <end position="20"/>
    </location>
</feature>
<evidence type="ECO:0000313" key="6">
    <source>
        <dbReference type="Proteomes" id="UP000184546"/>
    </source>
</evidence>
<dbReference type="InterPro" id="IPR000210">
    <property type="entry name" value="BTB/POZ_dom"/>
</dbReference>
<feature type="compositionally biased region" description="Polar residues" evidence="3">
    <location>
        <begin position="28"/>
        <end position="37"/>
    </location>
</feature>
<dbReference type="AlphaFoldDB" id="A0A1L9X7K8"/>
<dbReference type="PANTHER" id="PTHR46093:SF18">
    <property type="entry name" value="FIBRONECTIN TYPE-III DOMAIN-CONTAINING PROTEIN"/>
    <property type="match status" value="1"/>
</dbReference>
<keyword evidence="6" id="KW-1185">Reference proteome</keyword>
<dbReference type="VEuPathDB" id="FungiDB:ASPACDRAFT_108966"/>
<dbReference type="Pfam" id="PF24681">
    <property type="entry name" value="Kelch_KLHDC2_KLHL20_DRC7"/>
    <property type="match status" value="1"/>
</dbReference>
<protein>
    <recommendedName>
        <fullName evidence="4">BTB domain-containing protein</fullName>
    </recommendedName>
</protein>
<dbReference type="Proteomes" id="UP000184546">
    <property type="component" value="Unassembled WGS sequence"/>
</dbReference>
<dbReference type="OrthoDB" id="432528at2759"/>
<dbReference type="EMBL" id="KV878970">
    <property type="protein sequence ID" value="OJK04431.1"/>
    <property type="molecule type" value="Genomic_DNA"/>
</dbReference>
<dbReference type="PROSITE" id="PS50097">
    <property type="entry name" value="BTB"/>
    <property type="match status" value="1"/>
</dbReference>
<dbReference type="OMA" id="HMSEVLC"/>
<sequence length="750" mass="83241">MARQPSSTIARNSNASSSSSDPLPWAQVASQMASLPPTSTSTSQRSQNTFLMPPSPSGSGDRRGSADYRPSIRKAQGHVPACLVNASVTYCNNDQIYAFGGFDQYTDEVYNHVLRLNLSTLRWELVDNYGDIPGVRMGHTATLYQGDKLIVFGGENEHREYLSDVVILDISTSNWTQPEIRGPIPRGRARHAAVIYDEKLFIIGGVTGENNVILDELCYLDLKTWTWSRTWAFTARFDHIAWVWGGRLWIFGGLDPNMERTTDIWWLDLKDMQSLGMATSQGTVESPTTANRMTYSPDTMFSSPPQQLAGRSSNYAANSGSVQIRTQSRTSTRRKPNAPGAVSCLRFQSGPHVPALFSGTHFQSYASGVLLDLITPSETVRTYECNLSSLELDSLRWQRLADGQEIFKPGYRWHYCTVNASGTKAWLLGCSLDAGANPGTSDENHMSEVLCIDLERYGLLGNEMSAFSPNPSKMHMDDQTGSMPLSGIGHDLAAVFDQPPESGSGADFVITANPTDHLEMDDSSEDNSDPQTEPAFLSPNAATSSPIHVHRIILQLRWPHFKRLYSAQMAEYHSKRMHIPEPYSVVRAFIYYLYTDSIAGHPEYCSDIIDVAGMLVMANLYDMPKLRLLCVNRLSRELDVENAAIIWERAGRTNESWLMRRAAQFCLSHWGRVVRTDGFKSLSRQSIIDLCEVVDMEGRIIAGPELELVGSLGEGLHGKDLKPSQLLGGGVATENVDDFEGEDMDTMEII</sequence>